<dbReference type="FunFam" id="1.10.510.10:FF:000323">
    <property type="entry name" value="TP53-regulating kinase, putative"/>
    <property type="match status" value="1"/>
</dbReference>
<dbReference type="AlphaFoldDB" id="A0AAW2YUM8"/>
<dbReference type="InterPro" id="IPR000719">
    <property type="entry name" value="Prot_kinase_dom"/>
</dbReference>
<evidence type="ECO:0000259" key="15">
    <source>
        <dbReference type="PROSITE" id="PS50011"/>
    </source>
</evidence>
<reference evidence="16 17" key="1">
    <citation type="submission" date="2024-03" db="EMBL/GenBank/DDBJ databases">
        <title>The Acrasis kona genome and developmental transcriptomes reveal deep origins of eukaryotic multicellular pathways.</title>
        <authorList>
            <person name="Sheikh S."/>
            <person name="Fu C.-J."/>
            <person name="Brown M.W."/>
            <person name="Baldauf S.L."/>
        </authorList>
    </citation>
    <scope>NUCLEOTIDE SEQUENCE [LARGE SCALE GENOMIC DNA]</scope>
    <source>
        <strain evidence="16 17">ATCC MYA-3509</strain>
    </source>
</reference>
<dbReference type="GO" id="GO:0005634">
    <property type="term" value="C:nucleus"/>
    <property type="evidence" value="ECO:0007669"/>
    <property type="project" value="UniProtKB-SubCell"/>
</dbReference>
<protein>
    <recommendedName>
        <fullName evidence="3">non-specific serine/threonine protein kinase</fullName>
        <ecNumber evidence="3">2.7.11.1</ecNumber>
    </recommendedName>
</protein>
<comment type="subcellular location">
    <subcellularLocation>
        <location evidence="1">Nucleus</location>
    </subcellularLocation>
</comment>
<dbReference type="Proteomes" id="UP001431209">
    <property type="component" value="Unassembled WGS sequence"/>
</dbReference>
<comment type="similarity">
    <text evidence="2">Belongs to the protein kinase superfamily. BUD32 family.</text>
</comment>
<evidence type="ECO:0000256" key="12">
    <source>
        <dbReference type="ARBA" id="ARBA00023242"/>
    </source>
</evidence>
<sequence>MNEGTKEELISQGAEGRVYRTQFQSKDAIVKERFSKKYRHPELDAKITRSRLNSEGRNIEKCRQLGLDSPAVFLVDKHNSRLYMEYIEGCTVKEHLRLVDTNSAEALDLALRIGKAIATLHDGNIIHGDLTTSNIMLRERDVQKIVMIDFGLSYISTSLEDRAVDLYVMERAFLSTHPNSEELFSSLLTGYVQQSKNGKGVSDRLNQVRARGRKKSMLG</sequence>
<keyword evidence="8" id="KW-0547">Nucleotide-binding</keyword>
<dbReference type="EMBL" id="JAOPGA020000605">
    <property type="protein sequence ID" value="KAL0479902.1"/>
    <property type="molecule type" value="Genomic_DNA"/>
</dbReference>
<comment type="catalytic activity">
    <reaction evidence="13">
        <text>L-threonyl-[protein] + ATP = O-phospho-L-threonyl-[protein] + ADP + H(+)</text>
        <dbReference type="Rhea" id="RHEA:46608"/>
        <dbReference type="Rhea" id="RHEA-COMP:11060"/>
        <dbReference type="Rhea" id="RHEA-COMP:11605"/>
        <dbReference type="ChEBI" id="CHEBI:15378"/>
        <dbReference type="ChEBI" id="CHEBI:30013"/>
        <dbReference type="ChEBI" id="CHEBI:30616"/>
        <dbReference type="ChEBI" id="CHEBI:61977"/>
        <dbReference type="ChEBI" id="CHEBI:456216"/>
        <dbReference type="EC" id="2.7.11.1"/>
    </reaction>
</comment>
<dbReference type="InterPro" id="IPR008266">
    <property type="entry name" value="Tyr_kinase_AS"/>
</dbReference>
<dbReference type="InterPro" id="IPR022495">
    <property type="entry name" value="Bud32"/>
</dbReference>
<keyword evidence="12" id="KW-0539">Nucleus</keyword>
<dbReference type="PANTHER" id="PTHR12209:SF0">
    <property type="entry name" value="EKC_KEOPS COMPLEX SUBUNIT TP53RK"/>
    <property type="match status" value="1"/>
</dbReference>
<evidence type="ECO:0000256" key="2">
    <source>
        <dbReference type="ARBA" id="ARBA00010630"/>
    </source>
</evidence>
<proteinExistence type="inferred from homology"/>
<evidence type="ECO:0000313" key="16">
    <source>
        <dbReference type="EMBL" id="KAL0479902.1"/>
    </source>
</evidence>
<evidence type="ECO:0000256" key="6">
    <source>
        <dbReference type="ARBA" id="ARBA00022679"/>
    </source>
</evidence>
<organism evidence="16 17">
    <name type="scientific">Acrasis kona</name>
    <dbReference type="NCBI Taxonomy" id="1008807"/>
    <lineage>
        <taxon>Eukaryota</taxon>
        <taxon>Discoba</taxon>
        <taxon>Heterolobosea</taxon>
        <taxon>Tetramitia</taxon>
        <taxon>Eutetramitia</taxon>
        <taxon>Acrasidae</taxon>
        <taxon>Acrasis</taxon>
    </lineage>
</organism>
<dbReference type="GO" id="GO:0016787">
    <property type="term" value="F:hydrolase activity"/>
    <property type="evidence" value="ECO:0007669"/>
    <property type="project" value="UniProtKB-KW"/>
</dbReference>
<comment type="catalytic activity">
    <reaction evidence="14">
        <text>L-seryl-[protein] + ATP = O-phospho-L-seryl-[protein] + ADP + H(+)</text>
        <dbReference type="Rhea" id="RHEA:17989"/>
        <dbReference type="Rhea" id="RHEA-COMP:9863"/>
        <dbReference type="Rhea" id="RHEA-COMP:11604"/>
        <dbReference type="ChEBI" id="CHEBI:15378"/>
        <dbReference type="ChEBI" id="CHEBI:29999"/>
        <dbReference type="ChEBI" id="CHEBI:30616"/>
        <dbReference type="ChEBI" id="CHEBI:83421"/>
        <dbReference type="ChEBI" id="CHEBI:456216"/>
        <dbReference type="EC" id="2.7.11.1"/>
    </reaction>
</comment>
<dbReference type="Gene3D" id="1.10.510.10">
    <property type="entry name" value="Transferase(Phosphotransferase) domain 1"/>
    <property type="match status" value="1"/>
</dbReference>
<evidence type="ECO:0000256" key="8">
    <source>
        <dbReference type="ARBA" id="ARBA00022741"/>
    </source>
</evidence>
<dbReference type="FunFam" id="3.30.200.20:FF:000201">
    <property type="entry name" value="TP53-regulating kinase isoform X1"/>
    <property type="match status" value="1"/>
</dbReference>
<dbReference type="GO" id="GO:0000408">
    <property type="term" value="C:EKC/KEOPS complex"/>
    <property type="evidence" value="ECO:0007669"/>
    <property type="project" value="UniProtKB-ARBA"/>
</dbReference>
<dbReference type="GO" id="GO:0005524">
    <property type="term" value="F:ATP binding"/>
    <property type="evidence" value="ECO:0007669"/>
    <property type="project" value="UniProtKB-KW"/>
</dbReference>
<dbReference type="PROSITE" id="PS50011">
    <property type="entry name" value="PROTEIN_KINASE_DOM"/>
    <property type="match status" value="1"/>
</dbReference>
<dbReference type="GO" id="GO:0008033">
    <property type="term" value="P:tRNA processing"/>
    <property type="evidence" value="ECO:0007669"/>
    <property type="project" value="UniProtKB-KW"/>
</dbReference>
<keyword evidence="5" id="KW-0597">Phosphoprotein</keyword>
<dbReference type="GO" id="GO:0005829">
    <property type="term" value="C:cytosol"/>
    <property type="evidence" value="ECO:0007669"/>
    <property type="project" value="TreeGrafter"/>
</dbReference>
<feature type="domain" description="Protein kinase" evidence="15">
    <location>
        <begin position="4"/>
        <end position="219"/>
    </location>
</feature>
<dbReference type="InterPro" id="IPR011009">
    <property type="entry name" value="Kinase-like_dom_sf"/>
</dbReference>
<evidence type="ECO:0000256" key="4">
    <source>
        <dbReference type="ARBA" id="ARBA00022527"/>
    </source>
</evidence>
<keyword evidence="7" id="KW-0819">tRNA processing</keyword>
<comment type="caution">
    <text evidence="16">The sequence shown here is derived from an EMBL/GenBank/DDBJ whole genome shotgun (WGS) entry which is preliminary data.</text>
</comment>
<accession>A0AAW2YUM8</accession>
<dbReference type="Pfam" id="PF00069">
    <property type="entry name" value="Pkinase"/>
    <property type="match status" value="1"/>
</dbReference>
<evidence type="ECO:0000256" key="7">
    <source>
        <dbReference type="ARBA" id="ARBA00022694"/>
    </source>
</evidence>
<evidence type="ECO:0000313" key="17">
    <source>
        <dbReference type="Proteomes" id="UP001431209"/>
    </source>
</evidence>
<evidence type="ECO:0000256" key="14">
    <source>
        <dbReference type="ARBA" id="ARBA00048679"/>
    </source>
</evidence>
<keyword evidence="17" id="KW-1185">Reference proteome</keyword>
<dbReference type="PANTHER" id="PTHR12209">
    <property type="entry name" value="NON-SPECIFIC SERINE/THREONINE PROTEIN KINASE"/>
    <property type="match status" value="1"/>
</dbReference>
<evidence type="ECO:0000256" key="13">
    <source>
        <dbReference type="ARBA" id="ARBA00047899"/>
    </source>
</evidence>
<dbReference type="GO" id="GO:0004674">
    <property type="term" value="F:protein serine/threonine kinase activity"/>
    <property type="evidence" value="ECO:0007669"/>
    <property type="project" value="UniProtKB-KW"/>
</dbReference>
<dbReference type="SMART" id="SM00220">
    <property type="entry name" value="S_TKc"/>
    <property type="match status" value="1"/>
</dbReference>
<name>A0AAW2YUM8_9EUKA</name>
<dbReference type="NCBIfam" id="TIGR03724">
    <property type="entry name" value="arch_bud32"/>
    <property type="match status" value="1"/>
</dbReference>
<dbReference type="Gene3D" id="3.30.200.20">
    <property type="entry name" value="Phosphorylase Kinase, domain 1"/>
    <property type="match status" value="1"/>
</dbReference>
<evidence type="ECO:0000256" key="11">
    <source>
        <dbReference type="ARBA" id="ARBA00022840"/>
    </source>
</evidence>
<keyword evidence="4" id="KW-0723">Serine/threonine-protein kinase</keyword>
<keyword evidence="9" id="KW-0418">Kinase</keyword>
<evidence type="ECO:0000256" key="3">
    <source>
        <dbReference type="ARBA" id="ARBA00012513"/>
    </source>
</evidence>
<evidence type="ECO:0000256" key="10">
    <source>
        <dbReference type="ARBA" id="ARBA00022801"/>
    </source>
</evidence>
<evidence type="ECO:0000256" key="9">
    <source>
        <dbReference type="ARBA" id="ARBA00022777"/>
    </source>
</evidence>
<dbReference type="PROSITE" id="PS00109">
    <property type="entry name" value="PROTEIN_KINASE_TYR"/>
    <property type="match status" value="1"/>
</dbReference>
<evidence type="ECO:0000256" key="5">
    <source>
        <dbReference type="ARBA" id="ARBA00022553"/>
    </source>
</evidence>
<keyword evidence="10" id="KW-0378">Hydrolase</keyword>
<gene>
    <name evidence="16" type="ORF">AKO1_007381</name>
</gene>
<keyword evidence="11" id="KW-0067">ATP-binding</keyword>
<evidence type="ECO:0000256" key="1">
    <source>
        <dbReference type="ARBA" id="ARBA00004123"/>
    </source>
</evidence>
<keyword evidence="6" id="KW-0808">Transferase</keyword>
<dbReference type="SUPFAM" id="SSF56112">
    <property type="entry name" value="Protein kinase-like (PK-like)"/>
    <property type="match status" value="1"/>
</dbReference>
<dbReference type="GO" id="GO:0070525">
    <property type="term" value="P:tRNA threonylcarbamoyladenosine metabolic process"/>
    <property type="evidence" value="ECO:0007669"/>
    <property type="project" value="TreeGrafter"/>
</dbReference>
<dbReference type="EC" id="2.7.11.1" evidence="3"/>